<dbReference type="InterPro" id="IPR025935">
    <property type="entry name" value="AbiH"/>
</dbReference>
<dbReference type="RefSeq" id="WP_034535108.1">
    <property type="nucleotide sequence ID" value="NZ_AZBY01000027.1"/>
</dbReference>
<organism evidence="1 2">
    <name type="scientific">Apilactobacillus kunkeei EFB6</name>
    <dbReference type="NCBI Taxonomy" id="1419324"/>
    <lineage>
        <taxon>Bacteria</taxon>
        <taxon>Bacillati</taxon>
        <taxon>Bacillota</taxon>
        <taxon>Bacilli</taxon>
        <taxon>Lactobacillales</taxon>
        <taxon>Lactobacillaceae</taxon>
        <taxon>Apilactobacillus</taxon>
    </lineage>
</organism>
<evidence type="ECO:0000313" key="2">
    <source>
        <dbReference type="Proteomes" id="UP000026921"/>
    </source>
</evidence>
<sequence length="484" mass="57248">MHDFKTLIILGNGADLHSGLKTTFKDFMEYNKKDSKINEAIESFFSLKMDLKNYIEKEKMVFTDTSLHTKIFSFPIYRLFHNNFLFDEFMETCDLSSESLQIKVNNSNEIENCSENIINEFTEMFRHKFNLLDERMKYIKQMNLWEVILILINGSKNSWYDVEKCMEKFFSMQNIISNSDKTAQEYIDESISKIQKNKISSIDEVSSLGYKYEFLIFYILYKNGTSKNNKFNAQDLLLNELYSFENKFSEYIYNETHIEDKNDSRYFYYPRINSLIQSLMNKSKNDIANILNFNYTSARRKSSIIDKENNIHGHIQNKDNHDYNPNRKSSDIILGIDTNINTCNYTAEAKKNIYKFTKTSRLLNKSIHNHTNILDDNIDEIIFYGHSLGESDYSYFQSIFDNYKLYDSELSLIFAFSTRKRKSESQCIESQSERISSLINRYGETLDNKDHAKNLLHKLLIENRLHLVKIANKNYTKTKKATRN</sequence>
<proteinExistence type="predicted"/>
<name>A0A836YVF1_9LACO</name>
<evidence type="ECO:0000313" key="1">
    <source>
        <dbReference type="EMBL" id="KDB00390.1"/>
    </source>
</evidence>
<dbReference type="Pfam" id="PF14253">
    <property type="entry name" value="AbiH"/>
    <property type="match status" value="1"/>
</dbReference>
<reference evidence="1 2" key="1">
    <citation type="journal article" date="2015" name="Stand. Genomic Sci.">
        <title>High quality draft genome of Lactobacillus kunkeei EFB6, isolated from a German European foulbrood outbreak of honeybees.</title>
        <authorList>
            <person name="Djukic M."/>
            <person name="Poehlein A."/>
            <person name="Strauss J."/>
            <person name="Tann F.J."/>
            <person name="Leimbach A."/>
            <person name="Hoppert M."/>
            <person name="Daniel R."/>
        </authorList>
    </citation>
    <scope>NUCLEOTIDE SEQUENCE [LARGE SCALE GENOMIC DNA]</scope>
    <source>
        <strain evidence="1 2">EFB6</strain>
    </source>
</reference>
<gene>
    <name evidence="1" type="ORF">LAKU_27c00050</name>
</gene>
<evidence type="ECO:0008006" key="3">
    <source>
        <dbReference type="Google" id="ProtNLM"/>
    </source>
</evidence>
<dbReference type="Proteomes" id="UP000026921">
    <property type="component" value="Unassembled WGS sequence"/>
</dbReference>
<protein>
    <recommendedName>
        <fullName evidence="3">Bacteriophage abortive infection AbiH</fullName>
    </recommendedName>
</protein>
<dbReference type="EMBL" id="AZBY01000027">
    <property type="protein sequence ID" value="KDB00390.1"/>
    <property type="molecule type" value="Genomic_DNA"/>
</dbReference>
<dbReference type="AlphaFoldDB" id="A0A836YVF1"/>
<accession>A0A836YVF1</accession>
<comment type="caution">
    <text evidence="1">The sequence shown here is derived from an EMBL/GenBank/DDBJ whole genome shotgun (WGS) entry which is preliminary data.</text>
</comment>